<keyword evidence="3" id="KW-1185">Reference proteome</keyword>
<comment type="caution">
    <text evidence="2">The sequence shown here is derived from an EMBL/GenBank/DDBJ whole genome shotgun (WGS) entry which is preliminary data.</text>
</comment>
<accession>A0A3S5AXY9</accession>
<evidence type="ECO:0000256" key="1">
    <source>
        <dbReference type="SAM" id="MobiDB-lite"/>
    </source>
</evidence>
<dbReference type="EMBL" id="CAAALY010265086">
    <property type="protein sequence ID" value="VEL40484.1"/>
    <property type="molecule type" value="Genomic_DNA"/>
</dbReference>
<dbReference type="AlphaFoldDB" id="A0A3S5AXY9"/>
<gene>
    <name evidence="2" type="ORF">PXEA_LOCUS33924</name>
</gene>
<organism evidence="2 3">
    <name type="scientific">Protopolystoma xenopodis</name>
    <dbReference type="NCBI Taxonomy" id="117903"/>
    <lineage>
        <taxon>Eukaryota</taxon>
        <taxon>Metazoa</taxon>
        <taxon>Spiralia</taxon>
        <taxon>Lophotrochozoa</taxon>
        <taxon>Platyhelminthes</taxon>
        <taxon>Monogenea</taxon>
        <taxon>Polyopisthocotylea</taxon>
        <taxon>Polystomatidea</taxon>
        <taxon>Polystomatidae</taxon>
        <taxon>Protopolystoma</taxon>
    </lineage>
</organism>
<reference evidence="2" key="1">
    <citation type="submission" date="2018-11" db="EMBL/GenBank/DDBJ databases">
        <authorList>
            <consortium name="Pathogen Informatics"/>
        </authorList>
    </citation>
    <scope>NUCLEOTIDE SEQUENCE</scope>
</reference>
<sequence length="123" mass="14113">MSSANNRIRAQSNKNRLFWRNPQRRRPGLPDSLLSKKMNVQNWRSMAKPSSDESQVKPTNEAYVDDDDNDSDNEHLVQSVVSAVIPALQPPTNPKSNAKDEDTVSLYFLILSYFIYRTHDSFV</sequence>
<name>A0A3S5AXY9_9PLAT</name>
<proteinExistence type="predicted"/>
<evidence type="ECO:0000313" key="3">
    <source>
        <dbReference type="Proteomes" id="UP000784294"/>
    </source>
</evidence>
<feature type="region of interest" description="Disordered" evidence="1">
    <location>
        <begin position="1"/>
        <end position="75"/>
    </location>
</feature>
<feature type="compositionally biased region" description="Polar residues" evidence="1">
    <location>
        <begin position="1"/>
        <end position="15"/>
    </location>
</feature>
<evidence type="ECO:0000313" key="2">
    <source>
        <dbReference type="EMBL" id="VEL40484.1"/>
    </source>
</evidence>
<dbReference type="Proteomes" id="UP000784294">
    <property type="component" value="Unassembled WGS sequence"/>
</dbReference>
<protein>
    <submittedName>
        <fullName evidence="2">Uncharacterized protein</fullName>
    </submittedName>
</protein>